<dbReference type="Proteomes" id="UP000268093">
    <property type="component" value="Unassembled WGS sequence"/>
</dbReference>
<organism evidence="1 2">
    <name type="scientific">Jimgerdemannia flammicorona</name>
    <dbReference type="NCBI Taxonomy" id="994334"/>
    <lineage>
        <taxon>Eukaryota</taxon>
        <taxon>Fungi</taxon>
        <taxon>Fungi incertae sedis</taxon>
        <taxon>Mucoromycota</taxon>
        <taxon>Mucoromycotina</taxon>
        <taxon>Endogonomycetes</taxon>
        <taxon>Endogonales</taxon>
        <taxon>Endogonaceae</taxon>
        <taxon>Jimgerdemannia</taxon>
    </lineage>
</organism>
<name>A0A433D914_9FUNG</name>
<evidence type="ECO:0000313" key="1">
    <source>
        <dbReference type="EMBL" id="RUP47377.1"/>
    </source>
</evidence>
<reference evidence="1 2" key="1">
    <citation type="journal article" date="2018" name="New Phytol.">
        <title>Phylogenomics of Endogonaceae and evolution of mycorrhizas within Mucoromycota.</title>
        <authorList>
            <person name="Chang Y."/>
            <person name="Desiro A."/>
            <person name="Na H."/>
            <person name="Sandor L."/>
            <person name="Lipzen A."/>
            <person name="Clum A."/>
            <person name="Barry K."/>
            <person name="Grigoriev I.V."/>
            <person name="Martin F.M."/>
            <person name="Stajich J.E."/>
            <person name="Smith M.E."/>
            <person name="Bonito G."/>
            <person name="Spatafora J.W."/>
        </authorList>
    </citation>
    <scope>NUCLEOTIDE SEQUENCE [LARGE SCALE GENOMIC DNA]</scope>
    <source>
        <strain evidence="1 2">GMNB39</strain>
    </source>
</reference>
<proteinExistence type="predicted"/>
<dbReference type="OrthoDB" id="2647594at2759"/>
<evidence type="ECO:0000313" key="2">
    <source>
        <dbReference type="Proteomes" id="UP000268093"/>
    </source>
</evidence>
<sequence>MNPYGEGWHLDRAKFDQFICDWWGEWTLNGVRELYEGITFQSAEKSNDGRWVVTVQKAGSKGGHCDWLVDASGRRACIARKHARTADGIPSLLPDNHHVVAFHTDANAPAAKQARRHDGFLELLHEQTTHLREIIEWHQYVIADRVAFPQYTAALGRDWNGFSTQRQNGLQLEIAH</sequence>
<keyword evidence="2" id="KW-1185">Reference proteome</keyword>
<accession>A0A433D914</accession>
<dbReference type="InterPro" id="IPR036188">
    <property type="entry name" value="FAD/NAD-bd_sf"/>
</dbReference>
<dbReference type="EMBL" id="RBNI01004598">
    <property type="protein sequence ID" value="RUP47377.1"/>
    <property type="molecule type" value="Genomic_DNA"/>
</dbReference>
<dbReference type="AlphaFoldDB" id="A0A433D914"/>
<comment type="caution">
    <text evidence="1">The sequence shown here is derived from an EMBL/GenBank/DDBJ whole genome shotgun (WGS) entry which is preliminary data.</text>
</comment>
<protein>
    <submittedName>
        <fullName evidence="1">Uncharacterized protein</fullName>
    </submittedName>
</protein>
<dbReference type="Gene3D" id="3.50.50.60">
    <property type="entry name" value="FAD/NAD(P)-binding domain"/>
    <property type="match status" value="1"/>
</dbReference>
<gene>
    <name evidence="1" type="ORF">BC936DRAFT_145798</name>
</gene>